<dbReference type="EMBL" id="OX596093">
    <property type="protein sequence ID" value="CAN0570000.1"/>
    <property type="molecule type" value="Genomic_DNA"/>
</dbReference>
<name>A0AC60A859_RANTA</name>
<evidence type="ECO:0000313" key="2">
    <source>
        <dbReference type="Proteomes" id="UP001162501"/>
    </source>
</evidence>
<gene>
    <name evidence="1" type="ORF">MRATA1EN22A_LOCUS28068</name>
</gene>
<evidence type="ECO:0000313" key="1">
    <source>
        <dbReference type="EMBL" id="CAN0570000.1"/>
    </source>
</evidence>
<reference evidence="1" key="1">
    <citation type="submission" date="2023-05" db="EMBL/GenBank/DDBJ databases">
        <authorList>
            <consortium name="ELIXIR-Norway"/>
        </authorList>
    </citation>
    <scope>NUCLEOTIDE SEQUENCE</scope>
</reference>
<organism evidence="1 2">
    <name type="scientific">Rangifer tarandus platyrhynchus</name>
    <name type="common">Svalbard reindeer</name>
    <dbReference type="NCBI Taxonomy" id="3082113"/>
    <lineage>
        <taxon>Eukaryota</taxon>
        <taxon>Metazoa</taxon>
        <taxon>Chordata</taxon>
        <taxon>Craniata</taxon>
        <taxon>Vertebrata</taxon>
        <taxon>Euteleostomi</taxon>
        <taxon>Mammalia</taxon>
        <taxon>Eutheria</taxon>
        <taxon>Laurasiatheria</taxon>
        <taxon>Artiodactyla</taxon>
        <taxon>Ruminantia</taxon>
        <taxon>Pecora</taxon>
        <taxon>Cervidae</taxon>
        <taxon>Odocoileinae</taxon>
        <taxon>Rangifer</taxon>
    </lineage>
</organism>
<protein>
    <submittedName>
        <fullName evidence="1">Uncharacterized protein</fullName>
    </submittedName>
</protein>
<proteinExistence type="predicted"/>
<accession>A0AC60A859</accession>
<sequence>MYSSSSSSRRRRRRRRLENIPCSALPPGARTPDTLKRPRWPRRRGDSPPPLRRVARLLPPQLGRRWSGGGVCPRDFLGSGGKRADSSDAGLAGFASFYCILLLIKKLLVHRRPNQLSSWLSPPPLPLARDLPNPAPPKPLSGPAAPLGPPRPPPPPLRPHPTALASGFAAQKQQRQRCQLRAQPLTPAGGRDSDPPPSVSRGAARSSARVTGEVAPGQPSQRPEPRTSPPSGRPALSCLRGPSWSCLSSLQLSLKRKNYHLNKAIENSASYVDFLT</sequence>
<reference evidence="1" key="2">
    <citation type="submission" date="2025-03" db="EMBL/GenBank/DDBJ databases">
        <authorList>
            <consortium name="ELIXIR-Norway"/>
            <consortium name="Elixir Norway"/>
        </authorList>
    </citation>
    <scope>NUCLEOTIDE SEQUENCE</scope>
</reference>
<dbReference type="Proteomes" id="UP001162501">
    <property type="component" value="Chromosome 9"/>
</dbReference>